<feature type="transmembrane region" description="Helical" evidence="2">
    <location>
        <begin position="81"/>
        <end position="102"/>
    </location>
</feature>
<proteinExistence type="predicted"/>
<dbReference type="InterPro" id="IPR010865">
    <property type="entry name" value="DUF1499"/>
</dbReference>
<protein>
    <submittedName>
        <fullName evidence="3">DUF1499 domain-containing protein</fullName>
    </submittedName>
</protein>
<keyword evidence="2" id="KW-1133">Transmembrane helix</keyword>
<accession>A0ABZ2HWV8</accession>
<organism evidence="3 4">
    <name type="scientific">Pelagibacterium nitratireducens</name>
    <dbReference type="NCBI Taxonomy" id="1046114"/>
    <lineage>
        <taxon>Bacteria</taxon>
        <taxon>Pseudomonadati</taxon>
        <taxon>Pseudomonadota</taxon>
        <taxon>Alphaproteobacteria</taxon>
        <taxon>Hyphomicrobiales</taxon>
        <taxon>Devosiaceae</taxon>
        <taxon>Pelagibacterium</taxon>
    </lineage>
</organism>
<feature type="region of interest" description="Disordered" evidence="1">
    <location>
        <begin position="249"/>
        <end position="272"/>
    </location>
</feature>
<feature type="transmembrane region" description="Helical" evidence="2">
    <location>
        <begin position="46"/>
        <end position="69"/>
    </location>
</feature>
<keyword evidence="2" id="KW-0812">Transmembrane</keyword>
<gene>
    <name evidence="3" type="ORF">V6617_13545</name>
</gene>
<dbReference type="RefSeq" id="WP_338607492.1">
    <property type="nucleotide sequence ID" value="NZ_CP146275.1"/>
</dbReference>
<name>A0ABZ2HWV8_9HYPH</name>
<evidence type="ECO:0000256" key="2">
    <source>
        <dbReference type="SAM" id="Phobius"/>
    </source>
</evidence>
<dbReference type="Proteomes" id="UP001369958">
    <property type="component" value="Chromosome"/>
</dbReference>
<dbReference type="Pfam" id="PF07386">
    <property type="entry name" value="DUF1499"/>
    <property type="match status" value="1"/>
</dbReference>
<reference evidence="3 4" key="1">
    <citation type="submission" date="2024-02" db="EMBL/GenBank/DDBJ databases">
        <title>Complete genome sequence of Pelagibacterium nitratireducens ZH15.</title>
        <authorList>
            <person name="Zhao L.H."/>
        </authorList>
    </citation>
    <scope>NUCLEOTIDE SEQUENCE [LARGE SCALE GENOMIC DNA]</scope>
    <source>
        <strain evidence="3 4">ZH15</strain>
    </source>
</reference>
<keyword evidence="2" id="KW-0472">Membrane</keyword>
<evidence type="ECO:0000256" key="1">
    <source>
        <dbReference type="SAM" id="MobiDB-lite"/>
    </source>
</evidence>
<evidence type="ECO:0000313" key="4">
    <source>
        <dbReference type="Proteomes" id="UP001369958"/>
    </source>
</evidence>
<evidence type="ECO:0000313" key="3">
    <source>
        <dbReference type="EMBL" id="WWT32027.1"/>
    </source>
</evidence>
<sequence length="272" mass="28958">MRILVRTSKLAIWARRLALFSAALILISTGLHFFGQIAADVFEISLVIGTVSAGAAFLIGMAAYVVLWFTGDRGWAPASVGLLLGLLCLGPAGIVLALSEFYPSTADVTTALGAPPQLLEAQPNESGIDPETVLASFPNLITRAYQIPPQELFSLGQSLVRANGWEILAATPPTETSTGQLNALRRSLLGFENEIAFRVSPNPIGSLIDLRAASLDPVYHDLGDNGRAIEAFLLALDDRVSTYIQDNMAQPVPEEPPVPESDLAPDAQPDAQ</sequence>
<keyword evidence="4" id="KW-1185">Reference proteome</keyword>
<feature type="transmembrane region" description="Helical" evidence="2">
    <location>
        <begin position="12"/>
        <end position="34"/>
    </location>
</feature>
<dbReference type="EMBL" id="CP146275">
    <property type="protein sequence ID" value="WWT32027.1"/>
    <property type="molecule type" value="Genomic_DNA"/>
</dbReference>